<dbReference type="Proteomes" id="UP001174205">
    <property type="component" value="Unassembled WGS sequence"/>
</dbReference>
<comment type="caution">
    <text evidence="1">The sequence shown here is derived from an EMBL/GenBank/DDBJ whole genome shotgun (WGS) entry which is preliminary data.</text>
</comment>
<evidence type="ECO:0008006" key="3">
    <source>
        <dbReference type="Google" id="ProtNLM"/>
    </source>
</evidence>
<reference evidence="1" key="1">
    <citation type="submission" date="2023-03" db="EMBL/GenBank/DDBJ databases">
        <title>MT1 and MT2 Draft Genomes of Novel Species.</title>
        <authorList>
            <person name="Venkateswaran K."/>
        </authorList>
    </citation>
    <scope>NUCLEOTIDE SEQUENCE</scope>
    <source>
        <strain evidence="1">F6_3S_P_1C</strain>
    </source>
</reference>
<dbReference type="EMBL" id="JAROCD010000002">
    <property type="protein sequence ID" value="MDN4600613.1"/>
    <property type="molecule type" value="Genomic_DNA"/>
</dbReference>
<organism evidence="1 2">
    <name type="scientific">Paenibacillus vandeheii</name>
    <dbReference type="NCBI Taxonomy" id="3035917"/>
    <lineage>
        <taxon>Bacteria</taxon>
        <taxon>Bacillati</taxon>
        <taxon>Bacillota</taxon>
        <taxon>Bacilli</taxon>
        <taxon>Bacillales</taxon>
        <taxon>Paenibacillaceae</taxon>
        <taxon>Paenibacillus</taxon>
    </lineage>
</organism>
<protein>
    <recommendedName>
        <fullName evidence="3">Secreted protein</fullName>
    </recommendedName>
</protein>
<proteinExistence type="predicted"/>
<evidence type="ECO:0000313" key="1">
    <source>
        <dbReference type="EMBL" id="MDN4600613.1"/>
    </source>
</evidence>
<evidence type="ECO:0000313" key="2">
    <source>
        <dbReference type="Proteomes" id="UP001174205"/>
    </source>
</evidence>
<accession>A0ABT8J6S4</accession>
<sequence length="175" mass="19536">MKRLILVLVVGVIIISNVIWGYLYFNKEVETTSNAGVQVYTLNGTGEIWNVIEYKIIISPSKILRGYGKLVYKGDPNDLENSTYYKYEVNETNTNNNGETVLVGEARSINGPVSILNNTDIGSITSSYSYGELSKGRQTYESTTFTITWNDNEGNIHSETINLDIDSDISLNDDL</sequence>
<gene>
    <name evidence="1" type="ORF">P5G61_05205</name>
</gene>
<keyword evidence="2" id="KW-1185">Reference proteome</keyword>
<dbReference type="RefSeq" id="WP_301245090.1">
    <property type="nucleotide sequence ID" value="NZ_JAROCD010000002.1"/>
</dbReference>
<name>A0ABT8J6S4_9BACL</name>